<reference evidence="1" key="1">
    <citation type="submission" date="2018-05" db="EMBL/GenBank/DDBJ databases">
        <authorList>
            <person name="Lanie J.A."/>
            <person name="Ng W.-L."/>
            <person name="Kazmierczak K.M."/>
            <person name="Andrzejewski T.M."/>
            <person name="Davidsen T.M."/>
            <person name="Wayne K.J."/>
            <person name="Tettelin H."/>
            <person name="Glass J.I."/>
            <person name="Rusch D."/>
            <person name="Podicherti R."/>
            <person name="Tsui H.-C.T."/>
            <person name="Winkler M.E."/>
        </authorList>
    </citation>
    <scope>NUCLEOTIDE SEQUENCE</scope>
</reference>
<gene>
    <name evidence="1" type="ORF">METZ01_LOCUS110519</name>
</gene>
<sequence>VLFITLAATSLVAMSTQTEPADYACPSFLGHGINTGRSFCDVLTGRESAGGIIVTIPPDRGETTLTFELSNRHTYSEGQIRAGRAFARYTATIGILMLDNTLLARAAVQSEFRDADDLVDRVDGGAGPGGVKAVAPVGLESVSVTIPSGVTEVSILGEVLEVIRIDGQDTFRSPGRPIAIISNV</sequence>
<feature type="non-terminal residue" evidence="1">
    <location>
        <position position="1"/>
    </location>
</feature>
<accession>A0A381WYT3</accession>
<proteinExistence type="predicted"/>
<dbReference type="AlphaFoldDB" id="A0A381WYT3"/>
<feature type="non-terminal residue" evidence="1">
    <location>
        <position position="184"/>
    </location>
</feature>
<dbReference type="EMBL" id="UINC01013326">
    <property type="protein sequence ID" value="SVA57665.1"/>
    <property type="molecule type" value="Genomic_DNA"/>
</dbReference>
<organism evidence="1">
    <name type="scientific">marine metagenome</name>
    <dbReference type="NCBI Taxonomy" id="408172"/>
    <lineage>
        <taxon>unclassified sequences</taxon>
        <taxon>metagenomes</taxon>
        <taxon>ecological metagenomes</taxon>
    </lineage>
</organism>
<name>A0A381WYT3_9ZZZZ</name>
<protein>
    <submittedName>
        <fullName evidence="1">Uncharacterized protein</fullName>
    </submittedName>
</protein>
<evidence type="ECO:0000313" key="1">
    <source>
        <dbReference type="EMBL" id="SVA57665.1"/>
    </source>
</evidence>